<evidence type="ECO:0000259" key="3">
    <source>
        <dbReference type="Pfam" id="PF08044"/>
    </source>
</evidence>
<gene>
    <name evidence="5" type="ORF">ACKI18_33990</name>
</gene>
<dbReference type="PANTHER" id="PTHR40763:SF4">
    <property type="entry name" value="DUF1707 DOMAIN-CONTAINING PROTEIN"/>
    <property type="match status" value="1"/>
</dbReference>
<feature type="region of interest" description="Disordered" evidence="1">
    <location>
        <begin position="1"/>
        <end position="25"/>
    </location>
</feature>
<dbReference type="PANTHER" id="PTHR40763">
    <property type="entry name" value="MEMBRANE PROTEIN-RELATED"/>
    <property type="match status" value="1"/>
</dbReference>
<accession>A0ABW9I3W8</accession>
<keyword evidence="6" id="KW-1185">Reference proteome</keyword>
<dbReference type="Pfam" id="PF13828">
    <property type="entry name" value="DUF4190"/>
    <property type="match status" value="1"/>
</dbReference>
<dbReference type="Proteomes" id="UP001631957">
    <property type="component" value="Unassembled WGS sequence"/>
</dbReference>
<keyword evidence="2" id="KW-1133">Transmembrane helix</keyword>
<keyword evidence="2" id="KW-0812">Transmembrane</keyword>
<sequence length="182" mass="19175">MSYPTPWQPWQPAQGQGGQQGLPGVQQGMLASTADRERAVDVLRAGFSEGRLQADELEKRVARAYQARTVGELSLIVADLPQGPAPVQQFGPPQGYVPRTFRPMPAPPTNGKAVGALVCGVLTTMTMGLTGIPAVILGHTARTEIQRTGEGGEGFAMTGIILGWLSIAGWAAFILLMVLIAA</sequence>
<feature type="compositionally biased region" description="Low complexity" evidence="1">
    <location>
        <begin position="1"/>
        <end position="14"/>
    </location>
</feature>
<feature type="domain" description="DUF4190" evidence="4">
    <location>
        <begin position="113"/>
        <end position="172"/>
    </location>
</feature>
<comment type="caution">
    <text evidence="5">The sequence shown here is derived from an EMBL/GenBank/DDBJ whole genome shotgun (WGS) entry which is preliminary data.</text>
</comment>
<protein>
    <submittedName>
        <fullName evidence="5">DUF1707 and DUF4190 domain-containing protein</fullName>
    </submittedName>
</protein>
<name>A0ABW9I3W8_9ACTN</name>
<dbReference type="Pfam" id="PF08044">
    <property type="entry name" value="DUF1707"/>
    <property type="match status" value="1"/>
</dbReference>
<dbReference type="InterPro" id="IPR012551">
    <property type="entry name" value="DUF1707_SHOCT-like"/>
</dbReference>
<evidence type="ECO:0000313" key="6">
    <source>
        <dbReference type="Proteomes" id="UP001631957"/>
    </source>
</evidence>
<proteinExistence type="predicted"/>
<evidence type="ECO:0000313" key="5">
    <source>
        <dbReference type="EMBL" id="MFM9613682.1"/>
    </source>
</evidence>
<dbReference type="EMBL" id="JBJVNI010000021">
    <property type="protein sequence ID" value="MFM9613682.1"/>
    <property type="molecule type" value="Genomic_DNA"/>
</dbReference>
<evidence type="ECO:0000256" key="2">
    <source>
        <dbReference type="SAM" id="Phobius"/>
    </source>
</evidence>
<feature type="transmembrane region" description="Helical" evidence="2">
    <location>
        <begin position="113"/>
        <end position="136"/>
    </location>
</feature>
<evidence type="ECO:0000256" key="1">
    <source>
        <dbReference type="SAM" id="MobiDB-lite"/>
    </source>
</evidence>
<organism evidence="5 6">
    <name type="scientific">Streptomyces niveiscabiei</name>
    <dbReference type="NCBI Taxonomy" id="164115"/>
    <lineage>
        <taxon>Bacteria</taxon>
        <taxon>Bacillati</taxon>
        <taxon>Actinomycetota</taxon>
        <taxon>Actinomycetes</taxon>
        <taxon>Kitasatosporales</taxon>
        <taxon>Streptomycetaceae</taxon>
        <taxon>Streptomyces</taxon>
    </lineage>
</organism>
<evidence type="ECO:0000259" key="4">
    <source>
        <dbReference type="Pfam" id="PF13828"/>
    </source>
</evidence>
<feature type="transmembrane region" description="Helical" evidence="2">
    <location>
        <begin position="156"/>
        <end position="181"/>
    </location>
</feature>
<feature type="domain" description="DUF1707" evidence="3">
    <location>
        <begin position="29"/>
        <end position="81"/>
    </location>
</feature>
<keyword evidence="2" id="KW-0472">Membrane</keyword>
<dbReference type="RefSeq" id="WP_409123346.1">
    <property type="nucleotide sequence ID" value="NZ_JBJVNI010000021.1"/>
</dbReference>
<dbReference type="InterPro" id="IPR025241">
    <property type="entry name" value="DUF4190"/>
</dbReference>
<reference evidence="5 6" key="1">
    <citation type="submission" date="2024-12" db="EMBL/GenBank/DDBJ databases">
        <title>Forecasting of Potato common scab and diversities of Pathogenic streptomyces spp. in china.</title>
        <authorList>
            <person name="Handique U."/>
            <person name="Wu J."/>
        </authorList>
    </citation>
    <scope>NUCLEOTIDE SEQUENCE [LARGE SCALE GENOMIC DNA]</scope>
    <source>
        <strain evidence="5 6">ZRIMU1530</strain>
    </source>
</reference>